<keyword evidence="3" id="KW-1185">Reference proteome</keyword>
<dbReference type="InterPro" id="IPR021307">
    <property type="entry name" value="DUF2884"/>
</dbReference>
<dbReference type="PROSITE" id="PS51257">
    <property type="entry name" value="PROKAR_LIPOPROTEIN"/>
    <property type="match status" value="1"/>
</dbReference>
<dbReference type="AlphaFoldDB" id="A0A2P6M7Z4"/>
<accession>A0A2P6M7Z4</accession>
<evidence type="ECO:0008006" key="4">
    <source>
        <dbReference type="Google" id="ProtNLM"/>
    </source>
</evidence>
<dbReference type="EMBL" id="PVLF01000013">
    <property type="protein sequence ID" value="PRH82106.1"/>
    <property type="molecule type" value="Genomic_DNA"/>
</dbReference>
<feature type="signal peptide" evidence="1">
    <location>
        <begin position="1"/>
        <end position="16"/>
    </location>
</feature>
<protein>
    <recommendedName>
        <fullName evidence="4">DUF2884 domain-containing protein</fullName>
    </recommendedName>
</protein>
<dbReference type="RefSeq" id="WP_106990631.1">
    <property type="nucleotide sequence ID" value="NZ_KZ679091.1"/>
</dbReference>
<sequence>MKLIPALMIAPVLALAACTGGGQDESGRGLVDRVAQEVRDEIRNELANENISLGKGRDGAPRAEITPQGDLLIDGKTVPLDAAQREKLLAYRGEVAEIAVSGAEIGLQGAGLAKDAMKTAFGALVDGEGTAGVEQAVKEQAGELEAQARALCDRLPALYEAQQALVEAVPEFAPYAEMDPSDIEKCGDNR</sequence>
<evidence type="ECO:0000313" key="3">
    <source>
        <dbReference type="Proteomes" id="UP000241736"/>
    </source>
</evidence>
<evidence type="ECO:0000256" key="1">
    <source>
        <dbReference type="SAM" id="SignalP"/>
    </source>
</evidence>
<reference evidence="2 3" key="1">
    <citation type="submission" date="2018-03" db="EMBL/GenBank/DDBJ databases">
        <title>Arenimonas caeni sp. nov., isolated from activated sludge.</title>
        <authorList>
            <person name="Liu H."/>
        </authorList>
    </citation>
    <scope>NUCLEOTIDE SEQUENCE [LARGE SCALE GENOMIC DNA]</scope>
    <source>
        <strain evidence="3">z29</strain>
    </source>
</reference>
<feature type="chain" id="PRO_5015103846" description="DUF2884 domain-containing protein" evidence="1">
    <location>
        <begin position="17"/>
        <end position="190"/>
    </location>
</feature>
<organism evidence="2 3">
    <name type="scientific">Arenimonas caeni</name>
    <dbReference type="NCBI Taxonomy" id="2058085"/>
    <lineage>
        <taxon>Bacteria</taxon>
        <taxon>Pseudomonadati</taxon>
        <taxon>Pseudomonadota</taxon>
        <taxon>Gammaproteobacteria</taxon>
        <taxon>Lysobacterales</taxon>
        <taxon>Lysobacteraceae</taxon>
        <taxon>Arenimonas</taxon>
    </lineage>
</organism>
<dbReference type="Pfam" id="PF11101">
    <property type="entry name" value="DUF2884"/>
    <property type="match status" value="1"/>
</dbReference>
<name>A0A2P6M7Z4_9GAMM</name>
<proteinExistence type="predicted"/>
<keyword evidence="1" id="KW-0732">Signal</keyword>
<dbReference type="OrthoDB" id="6057407at2"/>
<evidence type="ECO:0000313" key="2">
    <source>
        <dbReference type="EMBL" id="PRH82106.1"/>
    </source>
</evidence>
<dbReference type="Proteomes" id="UP000241736">
    <property type="component" value="Unassembled WGS sequence"/>
</dbReference>
<gene>
    <name evidence="2" type="ORF">C6N40_08695</name>
</gene>
<comment type="caution">
    <text evidence="2">The sequence shown here is derived from an EMBL/GenBank/DDBJ whole genome shotgun (WGS) entry which is preliminary data.</text>
</comment>